<sequence>MMSGVQEMVSVLRRLPLTKDKIRSPDNINGIKMYYGGLFNPAVIITYLGYAISLFSSPVLASPSGGHCRKHQRAPTVRVKNGTYEGIYSPSYHQDFFLGVPYAKKPQRFSPPQPLDEGWDTIRPVKSYPPHCLGYGSFNIGYNMSEDCLHLNVIRPHGMTRYAKLPVVVYIHGGGLYQGGSADKRFNLSFIVEQSVRMKKPIIGVSLNYRLGAWGFLGSKEALDAGATNIGFRDQRMALHWVNENIRAFGGLSEKVTLWGGSSGAESVTAQVLAHNGQHDRLFRGAIGHSGFGGMLPRLAGGFNATTTHQTIFDNLVRSIPSCASSVNTSNALECLRNADFQQLNASIANMTEAPILALIWPPVLDGTFLTGYGANQMANGQFAKVPILVGSNSDEGSFFGPMGGVANTDDDFRRTVQQILSPTASGNINKSIHAILDDVLHLYPNIQSVGNPNLQTMPHLLQAGDEYTQQVGLQRRRVNAFIGDMFFGYLRRRANLAWSRHGVPSFAYRFDVRPYGVPETLGATHFQEVAFVFHNLDGVGYDINPFGGNDTQYTESARALATTMCAQLINFIVHQDPNGPRGSENAPANTTWPVFDPEDGGGSGRDMVLRLDGPSVEWDDVRAAAFNWFIENDLGLFGN</sequence>
<dbReference type="Gene3D" id="3.40.50.1820">
    <property type="entry name" value="alpha/beta hydrolase"/>
    <property type="match status" value="1"/>
</dbReference>
<evidence type="ECO:0000256" key="3">
    <source>
        <dbReference type="RuleBase" id="RU361235"/>
    </source>
</evidence>
<keyword evidence="4" id="KW-1133">Transmembrane helix</keyword>
<organism evidence="6 7">
    <name type="scientific">Claviceps arundinis</name>
    <dbReference type="NCBI Taxonomy" id="1623583"/>
    <lineage>
        <taxon>Eukaryota</taxon>
        <taxon>Fungi</taxon>
        <taxon>Dikarya</taxon>
        <taxon>Ascomycota</taxon>
        <taxon>Pezizomycotina</taxon>
        <taxon>Sordariomycetes</taxon>
        <taxon>Hypocreomycetidae</taxon>
        <taxon>Hypocreales</taxon>
        <taxon>Clavicipitaceae</taxon>
        <taxon>Claviceps</taxon>
    </lineage>
</organism>
<gene>
    <name evidence="6" type="ORF">E4U56_001673</name>
</gene>
<dbReference type="SUPFAM" id="SSF53474">
    <property type="entry name" value="alpha/beta-Hydrolases"/>
    <property type="match status" value="1"/>
</dbReference>
<dbReference type="GO" id="GO:0016787">
    <property type="term" value="F:hydrolase activity"/>
    <property type="evidence" value="ECO:0007669"/>
    <property type="project" value="UniProtKB-KW"/>
</dbReference>
<feature type="domain" description="Carboxylesterase type B" evidence="5">
    <location>
        <begin position="74"/>
        <end position="600"/>
    </location>
</feature>
<dbReference type="InterPro" id="IPR029058">
    <property type="entry name" value="AB_hydrolase_fold"/>
</dbReference>
<dbReference type="PANTHER" id="PTHR11559">
    <property type="entry name" value="CARBOXYLESTERASE"/>
    <property type="match status" value="1"/>
</dbReference>
<accession>A0A9P7MS64</accession>
<dbReference type="EMBL" id="SRPS01000149">
    <property type="protein sequence ID" value="KAG5965621.1"/>
    <property type="molecule type" value="Genomic_DNA"/>
</dbReference>
<evidence type="ECO:0000256" key="2">
    <source>
        <dbReference type="ARBA" id="ARBA00022801"/>
    </source>
</evidence>
<evidence type="ECO:0000313" key="7">
    <source>
        <dbReference type="Proteomes" id="UP000784919"/>
    </source>
</evidence>
<evidence type="ECO:0000259" key="5">
    <source>
        <dbReference type="Pfam" id="PF00135"/>
    </source>
</evidence>
<proteinExistence type="inferred from homology"/>
<comment type="similarity">
    <text evidence="1 3">Belongs to the type-B carboxylesterase/lipase family.</text>
</comment>
<comment type="caution">
    <text evidence="6">The sequence shown here is derived from an EMBL/GenBank/DDBJ whole genome shotgun (WGS) entry which is preliminary data.</text>
</comment>
<dbReference type="InterPro" id="IPR002018">
    <property type="entry name" value="CarbesteraseB"/>
</dbReference>
<keyword evidence="4" id="KW-0472">Membrane</keyword>
<evidence type="ECO:0000256" key="1">
    <source>
        <dbReference type="ARBA" id="ARBA00005964"/>
    </source>
</evidence>
<keyword evidence="4" id="KW-0812">Transmembrane</keyword>
<dbReference type="Pfam" id="PF00135">
    <property type="entry name" value="COesterase"/>
    <property type="match status" value="1"/>
</dbReference>
<protein>
    <recommendedName>
        <fullName evidence="3">Carboxylic ester hydrolase</fullName>
        <ecNumber evidence="3">3.1.1.-</ecNumber>
    </recommendedName>
</protein>
<dbReference type="Proteomes" id="UP000784919">
    <property type="component" value="Unassembled WGS sequence"/>
</dbReference>
<evidence type="ECO:0000256" key="4">
    <source>
        <dbReference type="SAM" id="Phobius"/>
    </source>
</evidence>
<dbReference type="InterPro" id="IPR050309">
    <property type="entry name" value="Type-B_Carboxylest/Lipase"/>
</dbReference>
<reference evidence="6" key="1">
    <citation type="journal article" date="2020" name="bioRxiv">
        <title>Whole genome comparisons of ergot fungi reveals the divergence and evolution of species within the genus Claviceps are the result of varying mechanisms driving genome evolution and host range expansion.</title>
        <authorList>
            <person name="Wyka S.A."/>
            <person name="Mondo S.J."/>
            <person name="Liu M."/>
            <person name="Dettman J."/>
            <person name="Nalam V."/>
            <person name="Broders K.D."/>
        </authorList>
    </citation>
    <scope>NUCLEOTIDE SEQUENCE</scope>
    <source>
        <strain evidence="6">CCC 1102</strain>
    </source>
</reference>
<feature type="transmembrane region" description="Helical" evidence="4">
    <location>
        <begin position="33"/>
        <end position="55"/>
    </location>
</feature>
<evidence type="ECO:0000313" key="6">
    <source>
        <dbReference type="EMBL" id="KAG5965621.1"/>
    </source>
</evidence>
<name>A0A9P7MS64_9HYPO</name>
<dbReference type="OrthoDB" id="408631at2759"/>
<dbReference type="PROSITE" id="PS00122">
    <property type="entry name" value="CARBOXYLESTERASE_B_1"/>
    <property type="match status" value="1"/>
</dbReference>
<dbReference type="EC" id="3.1.1.-" evidence="3"/>
<dbReference type="AlphaFoldDB" id="A0A9P7MS64"/>
<keyword evidence="2 3" id="KW-0378">Hydrolase</keyword>
<dbReference type="InterPro" id="IPR019826">
    <property type="entry name" value="Carboxylesterase_B_AS"/>
</dbReference>